<evidence type="ECO:0000313" key="1">
    <source>
        <dbReference type="Proteomes" id="UP000504618"/>
    </source>
</evidence>
<gene>
    <name evidence="2" type="primary">LOC112455561</name>
</gene>
<protein>
    <submittedName>
        <fullName evidence="2">Protein FAM50A-like</fullName>
    </submittedName>
</protein>
<dbReference type="RefSeq" id="XP_024873341.1">
    <property type="nucleotide sequence ID" value="XM_025017573.1"/>
</dbReference>
<organism evidence="1 2">
    <name type="scientific">Temnothorax curvispinosus</name>
    <dbReference type="NCBI Taxonomy" id="300111"/>
    <lineage>
        <taxon>Eukaryota</taxon>
        <taxon>Metazoa</taxon>
        <taxon>Ecdysozoa</taxon>
        <taxon>Arthropoda</taxon>
        <taxon>Hexapoda</taxon>
        <taxon>Insecta</taxon>
        <taxon>Pterygota</taxon>
        <taxon>Neoptera</taxon>
        <taxon>Endopterygota</taxon>
        <taxon>Hymenoptera</taxon>
        <taxon>Apocrita</taxon>
        <taxon>Aculeata</taxon>
        <taxon>Formicoidea</taxon>
        <taxon>Formicidae</taxon>
        <taxon>Myrmicinae</taxon>
        <taxon>Temnothorax</taxon>
    </lineage>
</organism>
<reference evidence="2" key="1">
    <citation type="submission" date="2025-08" db="UniProtKB">
        <authorList>
            <consortium name="RefSeq"/>
        </authorList>
    </citation>
    <scope>IDENTIFICATION</scope>
    <source>
        <tissue evidence="2">Whole body</tissue>
    </source>
</reference>
<name>A0A6J1PVV8_9HYME</name>
<sequence length="64" mass="7948">MFFASRERDEEENKLREELRQEWARKQNASKEEEIEITFNYWDGSGPSSECYNEERFFRDVEKF</sequence>
<dbReference type="PANTHER" id="PTHR12722:SF0">
    <property type="entry name" value="PROTEIN FAM50A"/>
    <property type="match status" value="1"/>
</dbReference>
<dbReference type="PANTHER" id="PTHR12722">
    <property type="entry name" value="XAP-5 PROTEIN-RELATED"/>
    <property type="match status" value="1"/>
</dbReference>
<evidence type="ECO:0000313" key="2">
    <source>
        <dbReference type="RefSeq" id="XP_024873341.1"/>
    </source>
</evidence>
<dbReference type="GeneID" id="112455561"/>
<dbReference type="InterPro" id="IPR007005">
    <property type="entry name" value="XAP5"/>
</dbReference>
<proteinExistence type="predicted"/>
<dbReference type="GO" id="GO:0006325">
    <property type="term" value="P:chromatin organization"/>
    <property type="evidence" value="ECO:0007669"/>
    <property type="project" value="TreeGrafter"/>
</dbReference>
<dbReference type="GO" id="GO:0005634">
    <property type="term" value="C:nucleus"/>
    <property type="evidence" value="ECO:0007669"/>
    <property type="project" value="InterPro"/>
</dbReference>
<keyword evidence="1" id="KW-1185">Reference proteome</keyword>
<accession>A0A6J1PVV8</accession>
<dbReference type="AlphaFoldDB" id="A0A6J1PVV8"/>
<dbReference type="Proteomes" id="UP000504618">
    <property type="component" value="Unplaced"/>
</dbReference>